<sequence length="98" mass="11381">MEYNELEWECSLLRRNIIQEWVQYLRDPMSYSILPRPLQWVSTLSSSNHPPTWSENSSVDRSNPLNSLFNSSFSASNFNNNEDVNNSKADNSDSDYTV</sequence>
<organism evidence="2 3">
    <name type="scientific">Diversispora epigaea</name>
    <dbReference type="NCBI Taxonomy" id="1348612"/>
    <lineage>
        <taxon>Eukaryota</taxon>
        <taxon>Fungi</taxon>
        <taxon>Fungi incertae sedis</taxon>
        <taxon>Mucoromycota</taxon>
        <taxon>Glomeromycotina</taxon>
        <taxon>Glomeromycetes</taxon>
        <taxon>Diversisporales</taxon>
        <taxon>Diversisporaceae</taxon>
        <taxon>Diversispora</taxon>
    </lineage>
</organism>
<keyword evidence="3" id="KW-1185">Reference proteome</keyword>
<feature type="compositionally biased region" description="Low complexity" evidence="1">
    <location>
        <begin position="75"/>
        <end position="86"/>
    </location>
</feature>
<feature type="region of interest" description="Disordered" evidence="1">
    <location>
        <begin position="75"/>
        <end position="98"/>
    </location>
</feature>
<evidence type="ECO:0000313" key="2">
    <source>
        <dbReference type="EMBL" id="RHZ77021.1"/>
    </source>
</evidence>
<protein>
    <submittedName>
        <fullName evidence="2">Uncharacterized protein</fullName>
    </submittedName>
</protein>
<reference evidence="2 3" key="1">
    <citation type="submission" date="2018-08" db="EMBL/GenBank/DDBJ databases">
        <title>Genome and evolution of the arbuscular mycorrhizal fungus Diversispora epigaea (formerly Glomus versiforme) and its bacterial endosymbionts.</title>
        <authorList>
            <person name="Sun X."/>
            <person name="Fei Z."/>
            <person name="Harrison M."/>
        </authorList>
    </citation>
    <scope>NUCLEOTIDE SEQUENCE [LARGE SCALE GENOMIC DNA]</scope>
    <source>
        <strain evidence="2 3">IT104</strain>
    </source>
</reference>
<proteinExistence type="predicted"/>
<dbReference type="Proteomes" id="UP000266861">
    <property type="component" value="Unassembled WGS sequence"/>
</dbReference>
<evidence type="ECO:0000256" key="1">
    <source>
        <dbReference type="SAM" id="MobiDB-lite"/>
    </source>
</evidence>
<name>A0A397IM73_9GLOM</name>
<evidence type="ECO:0000313" key="3">
    <source>
        <dbReference type="Proteomes" id="UP000266861"/>
    </source>
</evidence>
<comment type="caution">
    <text evidence="2">The sequence shown here is derived from an EMBL/GenBank/DDBJ whole genome shotgun (WGS) entry which is preliminary data.</text>
</comment>
<dbReference type="EMBL" id="PQFF01000176">
    <property type="protein sequence ID" value="RHZ77021.1"/>
    <property type="molecule type" value="Genomic_DNA"/>
</dbReference>
<dbReference type="AlphaFoldDB" id="A0A397IM73"/>
<gene>
    <name evidence="2" type="ORF">Glove_186g88</name>
</gene>
<accession>A0A397IM73</accession>